<gene>
    <name evidence="3" type="ORF">K491DRAFT_720831</name>
</gene>
<protein>
    <submittedName>
        <fullName evidence="3">Uncharacterized protein</fullName>
    </submittedName>
</protein>
<reference evidence="3" key="1">
    <citation type="journal article" date="2020" name="Stud. Mycol.">
        <title>101 Dothideomycetes genomes: a test case for predicting lifestyles and emergence of pathogens.</title>
        <authorList>
            <person name="Haridas S."/>
            <person name="Albert R."/>
            <person name="Binder M."/>
            <person name="Bloem J."/>
            <person name="Labutti K."/>
            <person name="Salamov A."/>
            <person name="Andreopoulos B."/>
            <person name="Baker S."/>
            <person name="Barry K."/>
            <person name="Bills G."/>
            <person name="Bluhm B."/>
            <person name="Cannon C."/>
            <person name="Castanera R."/>
            <person name="Culley D."/>
            <person name="Daum C."/>
            <person name="Ezra D."/>
            <person name="Gonzalez J."/>
            <person name="Henrissat B."/>
            <person name="Kuo A."/>
            <person name="Liang C."/>
            <person name="Lipzen A."/>
            <person name="Lutzoni F."/>
            <person name="Magnuson J."/>
            <person name="Mondo S."/>
            <person name="Nolan M."/>
            <person name="Ohm R."/>
            <person name="Pangilinan J."/>
            <person name="Park H.-J."/>
            <person name="Ramirez L."/>
            <person name="Alfaro M."/>
            <person name="Sun H."/>
            <person name="Tritt A."/>
            <person name="Yoshinaga Y."/>
            <person name="Zwiers L.-H."/>
            <person name="Turgeon B."/>
            <person name="Goodwin S."/>
            <person name="Spatafora J."/>
            <person name="Crous P."/>
            <person name="Grigoriev I."/>
        </authorList>
    </citation>
    <scope>NUCLEOTIDE SEQUENCE</scope>
    <source>
        <strain evidence="3">CBS 122681</strain>
    </source>
</reference>
<feature type="coiled-coil region" evidence="1">
    <location>
        <begin position="273"/>
        <end position="300"/>
    </location>
</feature>
<evidence type="ECO:0000256" key="2">
    <source>
        <dbReference type="SAM" id="MobiDB-lite"/>
    </source>
</evidence>
<organism evidence="3 4">
    <name type="scientific">Lophiostoma macrostomum CBS 122681</name>
    <dbReference type="NCBI Taxonomy" id="1314788"/>
    <lineage>
        <taxon>Eukaryota</taxon>
        <taxon>Fungi</taxon>
        <taxon>Dikarya</taxon>
        <taxon>Ascomycota</taxon>
        <taxon>Pezizomycotina</taxon>
        <taxon>Dothideomycetes</taxon>
        <taxon>Pleosporomycetidae</taxon>
        <taxon>Pleosporales</taxon>
        <taxon>Lophiostomataceae</taxon>
        <taxon>Lophiostoma</taxon>
    </lineage>
</organism>
<keyword evidence="1" id="KW-0175">Coiled coil</keyword>
<evidence type="ECO:0000313" key="4">
    <source>
        <dbReference type="Proteomes" id="UP000799324"/>
    </source>
</evidence>
<name>A0A6A6STG6_9PLEO</name>
<dbReference type="EMBL" id="MU004458">
    <property type="protein sequence ID" value="KAF2650337.1"/>
    <property type="molecule type" value="Genomic_DNA"/>
</dbReference>
<feature type="compositionally biased region" description="Polar residues" evidence="2">
    <location>
        <begin position="171"/>
        <end position="183"/>
    </location>
</feature>
<keyword evidence="4" id="KW-1185">Reference proteome</keyword>
<evidence type="ECO:0000256" key="1">
    <source>
        <dbReference type="SAM" id="Coils"/>
    </source>
</evidence>
<dbReference type="Proteomes" id="UP000799324">
    <property type="component" value="Unassembled WGS sequence"/>
</dbReference>
<dbReference type="AlphaFoldDB" id="A0A6A6STG6"/>
<evidence type="ECO:0000313" key="3">
    <source>
        <dbReference type="EMBL" id="KAF2650337.1"/>
    </source>
</evidence>
<proteinExistence type="predicted"/>
<feature type="region of interest" description="Disordered" evidence="2">
    <location>
        <begin position="130"/>
        <end position="233"/>
    </location>
</feature>
<accession>A0A6A6STG6</accession>
<sequence length="331" mass="37597">MAAKRARTLPFKSLQDESSRQKAANLVDMIKTYWGCDDNLNGIAKRIEDSNGDEVLRTLEALLRYASDSAREFEVAEVYLVHGTLGKRLNALEFRNAHRRLREYRAESTTSSLDPEQSNLQEEVNLATGIETGSPVAGPSRWNEDVTGAESPTYHPTSQSPKPGDEDHPSYHTSQVPEYNPQSPDLRGLLDSPPREVRPTVEQPPPDLPPTASRPVIEQPLPENPSTTSRLPDRVYRRRRFRNHTKQTLNDAIYDKALEHDSEDEYIDPHLLRRKRLRAKAQLQLELEAAEQRAQGRAQEAIGYDMTALSKDLKRKINCLDFDFEDGDEQT</sequence>